<feature type="signal peptide" evidence="1">
    <location>
        <begin position="1"/>
        <end position="18"/>
    </location>
</feature>
<comment type="caution">
    <text evidence="2">The sequence shown here is derived from an EMBL/GenBank/DDBJ whole genome shotgun (WGS) entry which is preliminary data.</text>
</comment>
<feature type="chain" id="PRO_5021849324" evidence="1">
    <location>
        <begin position="19"/>
        <end position="187"/>
    </location>
</feature>
<sequence length="187" mass="20431">MKKTILALLALSGASTFAQSSIFVMNNMNPHFDAVGRFFTSRPTAGSPLVMFAAPNANYGTFTMPSGIYHKYGSFDTTGGTGSIMDITQWYVSDYVNPANSGTYNYNDPFITSFMVPNNQWAGFIFWLQDVSTGNQYDYFQVGDPAVAGTANMQVNSSQTGTATGVFSEWFTVTSGSQDLTFFNIYP</sequence>
<dbReference type="Proteomes" id="UP000321863">
    <property type="component" value="Unassembled WGS sequence"/>
</dbReference>
<reference evidence="2 3" key="1">
    <citation type="submission" date="2019-07" db="EMBL/GenBank/DDBJ databases">
        <title>Whole genome shotgun sequence of Chryseobacterium hagamense NBRC 105253.</title>
        <authorList>
            <person name="Hosoyama A."/>
            <person name="Uohara A."/>
            <person name="Ohji S."/>
            <person name="Ichikawa N."/>
        </authorList>
    </citation>
    <scope>NUCLEOTIDE SEQUENCE [LARGE SCALE GENOMIC DNA]</scope>
    <source>
        <strain evidence="2 3">NBRC 105253</strain>
    </source>
</reference>
<protein>
    <submittedName>
        <fullName evidence="2">Uncharacterized protein</fullName>
    </submittedName>
</protein>
<organism evidence="2 3">
    <name type="scientific">Chryseobacterium hagamense</name>
    <dbReference type="NCBI Taxonomy" id="395935"/>
    <lineage>
        <taxon>Bacteria</taxon>
        <taxon>Pseudomonadati</taxon>
        <taxon>Bacteroidota</taxon>
        <taxon>Flavobacteriia</taxon>
        <taxon>Flavobacteriales</taxon>
        <taxon>Weeksellaceae</taxon>
        <taxon>Chryseobacterium group</taxon>
        <taxon>Chryseobacterium</taxon>
    </lineage>
</organism>
<proteinExistence type="predicted"/>
<dbReference type="EMBL" id="BJYJ01000008">
    <property type="protein sequence ID" value="GEN76204.1"/>
    <property type="molecule type" value="Genomic_DNA"/>
</dbReference>
<dbReference type="RefSeq" id="WP_146941131.1">
    <property type="nucleotide sequence ID" value="NZ_BJYJ01000008.1"/>
</dbReference>
<keyword evidence="1" id="KW-0732">Signal</keyword>
<keyword evidence="3" id="KW-1185">Reference proteome</keyword>
<dbReference type="OrthoDB" id="1246355at2"/>
<dbReference type="AlphaFoldDB" id="A0A511YLX0"/>
<evidence type="ECO:0000256" key="1">
    <source>
        <dbReference type="SAM" id="SignalP"/>
    </source>
</evidence>
<evidence type="ECO:0000313" key="3">
    <source>
        <dbReference type="Proteomes" id="UP000321863"/>
    </source>
</evidence>
<evidence type="ECO:0000313" key="2">
    <source>
        <dbReference type="EMBL" id="GEN76204.1"/>
    </source>
</evidence>
<name>A0A511YLX0_9FLAO</name>
<gene>
    <name evidence="2" type="ORF">CHA01nite_19440</name>
</gene>
<accession>A0A511YLX0</accession>